<sequence>MKKKKACLNLQLEQLREELNQLIELNNGIITKQVVELSQKLDIIIVEAMRNRMCKKSSNF</sequence>
<reference evidence="2 3" key="1">
    <citation type="submission" date="2019-03" db="EMBL/GenBank/DDBJ databases">
        <title>Genomic Encyclopedia of Type Strains, Phase IV (KMG-IV): sequencing the most valuable type-strain genomes for metagenomic binning, comparative biology and taxonomic classification.</title>
        <authorList>
            <person name="Goeker M."/>
        </authorList>
    </citation>
    <scope>NUCLEOTIDE SEQUENCE [LARGE SCALE GENOMIC DNA]</scope>
    <source>
        <strain evidence="2 3">DSM 100013</strain>
    </source>
</reference>
<evidence type="ECO:0000256" key="1">
    <source>
        <dbReference type="SAM" id="Coils"/>
    </source>
</evidence>
<name>A0A4R2TP98_9FIRM</name>
<dbReference type="InterPro" id="IPR018540">
    <property type="entry name" value="Spo0E-like"/>
</dbReference>
<dbReference type="Pfam" id="PF09388">
    <property type="entry name" value="SpoOE-like"/>
    <property type="match status" value="1"/>
</dbReference>
<dbReference type="InterPro" id="IPR036638">
    <property type="entry name" value="HLH_DNA-bd_sf"/>
</dbReference>
<organism evidence="2 3">
    <name type="scientific">Serpentinicella alkaliphila</name>
    <dbReference type="NCBI Taxonomy" id="1734049"/>
    <lineage>
        <taxon>Bacteria</taxon>
        <taxon>Bacillati</taxon>
        <taxon>Bacillota</taxon>
        <taxon>Clostridia</taxon>
        <taxon>Peptostreptococcales</taxon>
        <taxon>Natronincolaceae</taxon>
        <taxon>Serpentinicella</taxon>
    </lineage>
</organism>
<keyword evidence="1" id="KW-0175">Coiled coil</keyword>
<protein>
    <submittedName>
        <fullName evidence="2">Spo0E like sporulation regulatory protein</fullName>
    </submittedName>
</protein>
<dbReference type="Proteomes" id="UP000295504">
    <property type="component" value="Unassembled WGS sequence"/>
</dbReference>
<evidence type="ECO:0000313" key="3">
    <source>
        <dbReference type="Proteomes" id="UP000295504"/>
    </source>
</evidence>
<comment type="caution">
    <text evidence="2">The sequence shown here is derived from an EMBL/GenBank/DDBJ whole genome shotgun (WGS) entry which is preliminary data.</text>
</comment>
<dbReference type="GO" id="GO:0043937">
    <property type="term" value="P:regulation of sporulation"/>
    <property type="evidence" value="ECO:0007669"/>
    <property type="project" value="InterPro"/>
</dbReference>
<keyword evidence="3" id="KW-1185">Reference proteome</keyword>
<evidence type="ECO:0000313" key="2">
    <source>
        <dbReference type="EMBL" id="TCQ04656.1"/>
    </source>
</evidence>
<dbReference type="RefSeq" id="WP_132847790.1">
    <property type="nucleotide sequence ID" value="NZ_CP058648.1"/>
</dbReference>
<dbReference type="Gene3D" id="4.10.280.10">
    <property type="entry name" value="Helix-loop-helix DNA-binding domain"/>
    <property type="match status" value="1"/>
</dbReference>
<dbReference type="SUPFAM" id="SSF140500">
    <property type="entry name" value="BAS1536-like"/>
    <property type="match status" value="1"/>
</dbReference>
<dbReference type="EMBL" id="SLYC01000006">
    <property type="protein sequence ID" value="TCQ04656.1"/>
    <property type="molecule type" value="Genomic_DNA"/>
</dbReference>
<dbReference type="GO" id="GO:0046983">
    <property type="term" value="F:protein dimerization activity"/>
    <property type="evidence" value="ECO:0007669"/>
    <property type="project" value="InterPro"/>
</dbReference>
<dbReference type="AlphaFoldDB" id="A0A4R2TP98"/>
<gene>
    <name evidence="2" type="ORF">EDD79_100660</name>
</gene>
<proteinExistence type="predicted"/>
<accession>A0A4R2TP98</accession>
<feature type="coiled-coil region" evidence="1">
    <location>
        <begin position="5"/>
        <end position="32"/>
    </location>
</feature>
<dbReference type="InterPro" id="IPR037208">
    <property type="entry name" value="Spo0E-like_sf"/>
</dbReference>